<reference evidence="3 4" key="1">
    <citation type="submission" date="2018-05" db="EMBL/GenBank/DDBJ databases">
        <title>Lujinxingia marina gen. nov. sp. nov., a new facultative anaerobic member of the class Deltaproteobacteria, and proposal of Lujinxingaceae fam. nov.</title>
        <authorList>
            <person name="Li C.-M."/>
        </authorList>
    </citation>
    <scope>NUCLEOTIDE SEQUENCE [LARGE SCALE GENOMIC DNA]</scope>
    <source>
        <strain evidence="3 4">B210</strain>
    </source>
</reference>
<proteinExistence type="predicted"/>
<dbReference type="Proteomes" id="UP000249169">
    <property type="component" value="Unassembled WGS sequence"/>
</dbReference>
<feature type="region of interest" description="Disordered" evidence="2">
    <location>
        <begin position="246"/>
        <end position="269"/>
    </location>
</feature>
<comment type="caution">
    <text evidence="3">The sequence shown here is derived from an EMBL/GenBank/DDBJ whole genome shotgun (WGS) entry which is preliminary data.</text>
</comment>
<dbReference type="AlphaFoldDB" id="A0A328CCE1"/>
<protein>
    <submittedName>
        <fullName evidence="3">Uncharacterized protein</fullName>
    </submittedName>
</protein>
<dbReference type="RefSeq" id="WP_111728548.1">
    <property type="nucleotide sequence ID" value="NZ_QHKO01000001.1"/>
</dbReference>
<feature type="coiled-coil region" evidence="1">
    <location>
        <begin position="173"/>
        <end position="200"/>
    </location>
</feature>
<gene>
    <name evidence="3" type="ORF">DL240_03975</name>
</gene>
<keyword evidence="4" id="KW-1185">Reference proteome</keyword>
<evidence type="ECO:0000256" key="2">
    <source>
        <dbReference type="SAM" id="MobiDB-lite"/>
    </source>
</evidence>
<dbReference type="EMBL" id="QHKO01000001">
    <property type="protein sequence ID" value="RAL25376.1"/>
    <property type="molecule type" value="Genomic_DNA"/>
</dbReference>
<dbReference type="OrthoDB" id="5517340at2"/>
<evidence type="ECO:0000313" key="4">
    <source>
        <dbReference type="Proteomes" id="UP000249169"/>
    </source>
</evidence>
<evidence type="ECO:0000313" key="3">
    <source>
        <dbReference type="EMBL" id="RAL25376.1"/>
    </source>
</evidence>
<keyword evidence="1" id="KW-0175">Coiled coil</keyword>
<name>A0A328CCE1_9DELT</name>
<accession>A0A328CCE1</accession>
<sequence length="269" mass="29368">MAKLSKQTAYRLAIKENVRSSVRSHRETLAAAVERKLFGKEAPGPLTVAELIDALTRSLDAKYAAFVALEQELAVERSQDARARGGRDEAMEGLRQALIRVRGVIEGFWGAPAVAHAGFIGVTPQVVHDLVMYAKNVDAQLGQGLDAFEPQLPMSPPDVQEMRELIRGQVAALEAALATMGTEERETQDLQNRRDQAAEAWDKTYIPVANIVEHLFRLADMPAWADQVRPTARRRAGLAEAADLEALDGEVEIEGGDPVSEEEPAPLAE</sequence>
<organism evidence="3 4">
    <name type="scientific">Lujinxingia litoralis</name>
    <dbReference type="NCBI Taxonomy" id="2211119"/>
    <lineage>
        <taxon>Bacteria</taxon>
        <taxon>Deltaproteobacteria</taxon>
        <taxon>Bradymonadales</taxon>
        <taxon>Lujinxingiaceae</taxon>
        <taxon>Lujinxingia</taxon>
    </lineage>
</organism>
<evidence type="ECO:0000256" key="1">
    <source>
        <dbReference type="SAM" id="Coils"/>
    </source>
</evidence>